<dbReference type="InterPro" id="IPR045584">
    <property type="entry name" value="Pilin-like"/>
</dbReference>
<keyword evidence="3" id="KW-1003">Cell membrane</keyword>
<sequence>MMRHSGNARPNGLTLIELMIVLAVAATLVVLTAPPFKRMIEMQRLRSINATLVTDLQFARSEAASRNQNVLVRFDTTTSANGSPLTCYVILVGSNTNCNCRNTPACTGTFTREIRTVQVQRSLGPVIQVPSGQAQRTVGFDPATGRISVYTADVPTPPSAPFKVEVTLPGVGALVTSLEATGRPTVCSPSGRISGVPACT</sequence>
<name>A0A437RCG0_9BURK</name>
<protein>
    <recommendedName>
        <fullName evidence="2">Type II secretion system protein H</fullName>
    </recommendedName>
    <alternativeName>
        <fullName evidence="10">General secretion pathway protein H</fullName>
    </alternativeName>
</protein>
<evidence type="ECO:0000259" key="12">
    <source>
        <dbReference type="Pfam" id="PF12019"/>
    </source>
</evidence>
<dbReference type="RefSeq" id="WP_128230000.1">
    <property type="nucleotide sequence ID" value="NZ_SACR01000005.1"/>
</dbReference>
<dbReference type="OrthoDB" id="9180128at2"/>
<evidence type="ECO:0000256" key="8">
    <source>
        <dbReference type="ARBA" id="ARBA00023136"/>
    </source>
</evidence>
<dbReference type="NCBIfam" id="TIGR02532">
    <property type="entry name" value="IV_pilin_GFxxxE"/>
    <property type="match status" value="1"/>
</dbReference>
<reference evidence="13 14" key="1">
    <citation type="submission" date="2019-01" db="EMBL/GenBank/DDBJ databases">
        <authorList>
            <person name="Chen W.-M."/>
        </authorList>
    </citation>
    <scope>NUCLEOTIDE SEQUENCE [LARGE SCALE GENOMIC DNA]</scope>
    <source>
        <strain evidence="13 14">KYPY4</strain>
    </source>
</reference>
<keyword evidence="7 11" id="KW-1133">Transmembrane helix</keyword>
<keyword evidence="5" id="KW-0997">Cell inner membrane</keyword>
<evidence type="ECO:0000256" key="7">
    <source>
        <dbReference type="ARBA" id="ARBA00022989"/>
    </source>
</evidence>
<evidence type="ECO:0000256" key="2">
    <source>
        <dbReference type="ARBA" id="ARBA00021549"/>
    </source>
</evidence>
<feature type="transmembrane region" description="Helical" evidence="11">
    <location>
        <begin position="12"/>
        <end position="36"/>
    </location>
</feature>
<gene>
    <name evidence="13" type="ORF">EOE66_17470</name>
</gene>
<dbReference type="EMBL" id="SACR01000005">
    <property type="protein sequence ID" value="RVU44455.1"/>
    <property type="molecule type" value="Genomic_DNA"/>
</dbReference>
<organism evidence="13 14">
    <name type="scientific">Rubrivivax rivuli</name>
    <dbReference type="NCBI Taxonomy" id="1862385"/>
    <lineage>
        <taxon>Bacteria</taxon>
        <taxon>Pseudomonadati</taxon>
        <taxon>Pseudomonadota</taxon>
        <taxon>Betaproteobacteria</taxon>
        <taxon>Burkholderiales</taxon>
        <taxon>Sphaerotilaceae</taxon>
        <taxon>Rubrivivax</taxon>
    </lineage>
</organism>
<evidence type="ECO:0000313" key="13">
    <source>
        <dbReference type="EMBL" id="RVU44455.1"/>
    </source>
</evidence>
<evidence type="ECO:0000256" key="10">
    <source>
        <dbReference type="ARBA" id="ARBA00030775"/>
    </source>
</evidence>
<dbReference type="GO" id="GO:0015628">
    <property type="term" value="P:protein secretion by the type II secretion system"/>
    <property type="evidence" value="ECO:0007669"/>
    <property type="project" value="InterPro"/>
</dbReference>
<accession>A0A437RCG0</accession>
<keyword evidence="4" id="KW-0488">Methylation</keyword>
<feature type="domain" description="General secretion pathway GspH" evidence="12">
    <location>
        <begin position="51"/>
        <end position="153"/>
    </location>
</feature>
<dbReference type="Proteomes" id="UP000285575">
    <property type="component" value="Unassembled WGS sequence"/>
</dbReference>
<dbReference type="InterPro" id="IPR012902">
    <property type="entry name" value="N_methyl_site"/>
</dbReference>
<keyword evidence="14" id="KW-1185">Reference proteome</keyword>
<dbReference type="SUPFAM" id="SSF54523">
    <property type="entry name" value="Pili subunits"/>
    <property type="match status" value="1"/>
</dbReference>
<dbReference type="Gene3D" id="3.55.40.10">
    <property type="entry name" value="minor pseudopilin epsh domain"/>
    <property type="match status" value="1"/>
</dbReference>
<evidence type="ECO:0000256" key="11">
    <source>
        <dbReference type="SAM" id="Phobius"/>
    </source>
</evidence>
<evidence type="ECO:0000256" key="5">
    <source>
        <dbReference type="ARBA" id="ARBA00022519"/>
    </source>
</evidence>
<proteinExistence type="inferred from homology"/>
<keyword evidence="8 11" id="KW-0472">Membrane</keyword>
<evidence type="ECO:0000256" key="6">
    <source>
        <dbReference type="ARBA" id="ARBA00022692"/>
    </source>
</evidence>
<evidence type="ECO:0000256" key="3">
    <source>
        <dbReference type="ARBA" id="ARBA00022475"/>
    </source>
</evidence>
<evidence type="ECO:0000313" key="14">
    <source>
        <dbReference type="Proteomes" id="UP000285575"/>
    </source>
</evidence>
<keyword evidence="6 11" id="KW-0812">Transmembrane</keyword>
<evidence type="ECO:0000256" key="4">
    <source>
        <dbReference type="ARBA" id="ARBA00022481"/>
    </source>
</evidence>
<dbReference type="GO" id="GO:0015627">
    <property type="term" value="C:type II protein secretion system complex"/>
    <property type="evidence" value="ECO:0007669"/>
    <property type="project" value="InterPro"/>
</dbReference>
<comment type="subcellular location">
    <subcellularLocation>
        <location evidence="1">Cell inner membrane</location>
        <topology evidence="1">Single-pass membrane protein</topology>
    </subcellularLocation>
</comment>
<comment type="caution">
    <text evidence="13">The sequence shown here is derived from an EMBL/GenBank/DDBJ whole genome shotgun (WGS) entry which is preliminary data.</text>
</comment>
<evidence type="ECO:0000256" key="1">
    <source>
        <dbReference type="ARBA" id="ARBA00004377"/>
    </source>
</evidence>
<dbReference type="Pfam" id="PF12019">
    <property type="entry name" value="GspH"/>
    <property type="match status" value="1"/>
</dbReference>
<comment type="similarity">
    <text evidence="9">Belongs to the GSP H family.</text>
</comment>
<evidence type="ECO:0000256" key="9">
    <source>
        <dbReference type="ARBA" id="ARBA00025772"/>
    </source>
</evidence>
<dbReference type="GO" id="GO:0005886">
    <property type="term" value="C:plasma membrane"/>
    <property type="evidence" value="ECO:0007669"/>
    <property type="project" value="UniProtKB-SubCell"/>
</dbReference>
<dbReference type="AlphaFoldDB" id="A0A437RCG0"/>
<dbReference type="Pfam" id="PF07963">
    <property type="entry name" value="N_methyl"/>
    <property type="match status" value="1"/>
</dbReference>
<dbReference type="InterPro" id="IPR022346">
    <property type="entry name" value="T2SS_GspH"/>
</dbReference>